<comment type="caution">
    <text evidence="1">The sequence shown here is derived from an EMBL/GenBank/DDBJ whole genome shotgun (WGS) entry which is preliminary data.</text>
</comment>
<dbReference type="AlphaFoldDB" id="A0A0G1CFF5"/>
<gene>
    <name evidence="1" type="ORF">UV61_C0028G0001</name>
</gene>
<evidence type="ECO:0000313" key="1">
    <source>
        <dbReference type="EMBL" id="KKS84540.1"/>
    </source>
</evidence>
<evidence type="ECO:0000313" key="2">
    <source>
        <dbReference type="Proteomes" id="UP000034050"/>
    </source>
</evidence>
<reference evidence="1 2" key="1">
    <citation type="journal article" date="2015" name="Nature">
        <title>rRNA introns, odd ribosomes, and small enigmatic genomes across a large radiation of phyla.</title>
        <authorList>
            <person name="Brown C.T."/>
            <person name="Hug L.A."/>
            <person name="Thomas B.C."/>
            <person name="Sharon I."/>
            <person name="Castelle C.J."/>
            <person name="Singh A."/>
            <person name="Wilkins M.J."/>
            <person name="Williams K.H."/>
            <person name="Banfield J.F."/>
        </authorList>
    </citation>
    <scope>NUCLEOTIDE SEQUENCE [LARGE SCALE GENOMIC DNA]</scope>
</reference>
<protein>
    <submittedName>
        <fullName evidence="1">Uncharacterized protein</fullName>
    </submittedName>
</protein>
<organism evidence="1 2">
    <name type="scientific">Candidatus Gottesmanbacteria bacterium GW2011_GWB1_43_11</name>
    <dbReference type="NCBI Taxonomy" id="1618446"/>
    <lineage>
        <taxon>Bacteria</taxon>
        <taxon>Candidatus Gottesmaniibacteriota</taxon>
    </lineage>
</organism>
<dbReference type="EMBL" id="LCFD01000028">
    <property type="protein sequence ID" value="KKS84540.1"/>
    <property type="molecule type" value="Genomic_DNA"/>
</dbReference>
<dbReference type="Proteomes" id="UP000034050">
    <property type="component" value="Unassembled WGS sequence"/>
</dbReference>
<proteinExistence type="predicted"/>
<name>A0A0G1CFF5_9BACT</name>
<sequence>MPYPEIPVVNAPPRNGDVHQASLNDPDSGINIALNLNGREVFALGDHRLLYLKPTAAHSPKLHNTYWVVDRMSSNGVLPWQGATSWQTVAKDKWFLFGVEEFLAKVQAGDPKNLCYFFMGFARGDEPFYPEVMYKRAAMSQYRYHIHVAGRIDLSETEHRPLDWESTDQEERDRLRFFLNLAGENSIDYWSRLGFLESFGRRIIFHQKVGNQNQITLKRTIFAFDSLAEALPQALELQTEVAAAWAAHTLLSLPSYSPSVAHTCIGFLKQARVPSMTVILPNNEDRKLGGVTDTGTVWVLPFAVANAQNVLSGVSIQPAKS</sequence>
<accession>A0A0G1CFF5</accession>